<dbReference type="AlphaFoldDB" id="A0A0T9Q3B8"/>
<gene>
    <name evidence="1" type="ORF">ERS008529_02537</name>
    <name evidence="2" type="ORF">ERS137968_03628</name>
</gene>
<reference evidence="2 3" key="3">
    <citation type="submission" date="2015-03" db="EMBL/GenBank/DDBJ databases">
        <authorList>
            <consortium name="Pathogen Informatics"/>
            <person name="Murphy D."/>
        </authorList>
    </citation>
    <scope>NUCLEOTIDE SEQUENCE [LARGE SCALE GENOMIC DNA]</scope>
    <source>
        <strain evidence="2">Type strain: CIP110230</strain>
        <strain evidence="3">type strain: CIP110230</strain>
    </source>
</reference>
<evidence type="ECO:0000313" key="3">
    <source>
        <dbReference type="Proteomes" id="UP000044625"/>
    </source>
</evidence>
<proteinExistence type="predicted"/>
<dbReference type="EMBL" id="CQAZ01000021">
    <property type="protein sequence ID" value="CNH94127.1"/>
    <property type="molecule type" value="Genomic_DNA"/>
</dbReference>
<name>A0A0T9Q3B8_9GAMM</name>
<dbReference type="Proteomes" id="UP000044625">
    <property type="component" value="Unassembled WGS sequence"/>
</dbReference>
<sequence length="32" mass="3663">MASVAFEDNTEQKIIAWGCGEFSPEDWTCRIQ</sequence>
<dbReference type="Proteomes" id="UP000045840">
    <property type="component" value="Unassembled WGS sequence"/>
</dbReference>
<protein>
    <submittedName>
        <fullName evidence="1">Uncharacterized protein</fullName>
    </submittedName>
</protein>
<evidence type="ECO:0000313" key="1">
    <source>
        <dbReference type="EMBL" id="CNH94127.1"/>
    </source>
</evidence>
<reference evidence="1" key="1">
    <citation type="submission" date="2015-03" db="EMBL/GenBank/DDBJ databases">
        <authorList>
            <person name="Murphy D."/>
        </authorList>
    </citation>
    <scope>NUCLEOTIDE SEQUENCE [LARGE SCALE GENOMIC DNA]</scope>
    <source>
        <strain evidence="1">A125KOH2</strain>
    </source>
</reference>
<accession>A0A0T9Q3B8</accession>
<organism evidence="1 4">
    <name type="scientific">Yersinia pekkanenii</name>
    <dbReference type="NCBI Taxonomy" id="1288385"/>
    <lineage>
        <taxon>Bacteria</taxon>
        <taxon>Pseudomonadati</taxon>
        <taxon>Pseudomonadota</taxon>
        <taxon>Gammaproteobacteria</taxon>
        <taxon>Enterobacterales</taxon>
        <taxon>Yersiniaceae</taxon>
        <taxon>Yersinia</taxon>
    </lineage>
</organism>
<dbReference type="EMBL" id="CWJL01000022">
    <property type="protein sequence ID" value="CRY68514.1"/>
    <property type="molecule type" value="Genomic_DNA"/>
</dbReference>
<evidence type="ECO:0000313" key="4">
    <source>
        <dbReference type="Proteomes" id="UP000045840"/>
    </source>
</evidence>
<keyword evidence="3" id="KW-1185">Reference proteome</keyword>
<evidence type="ECO:0000313" key="2">
    <source>
        <dbReference type="EMBL" id="CRY68514.1"/>
    </source>
</evidence>
<reference evidence="4" key="2">
    <citation type="submission" date="2015-03" db="EMBL/GenBank/DDBJ databases">
        <authorList>
            <consortium name="Pathogen Informatics"/>
        </authorList>
    </citation>
    <scope>NUCLEOTIDE SEQUENCE [LARGE SCALE GENOMIC DNA]</scope>
    <source>
        <strain evidence="4">A125KOH2</strain>
    </source>
</reference>